<dbReference type="PANTHER" id="PTHR30065:SF8">
    <property type="entry name" value="FLAGELLAR BIOSYNTHETIC PROTEIN FLIR"/>
    <property type="match status" value="1"/>
</dbReference>
<keyword evidence="8" id="KW-0969">Cilium</keyword>
<dbReference type="PANTHER" id="PTHR30065">
    <property type="entry name" value="FLAGELLAR BIOSYNTHETIC PROTEIN FLIR"/>
    <property type="match status" value="1"/>
</dbReference>
<dbReference type="Proteomes" id="UP000603940">
    <property type="component" value="Unassembled WGS sequence"/>
</dbReference>
<keyword evidence="8" id="KW-0282">Flagellum</keyword>
<evidence type="ECO:0000313" key="9">
    <source>
        <dbReference type="Proteomes" id="UP000603940"/>
    </source>
</evidence>
<feature type="transmembrane region" description="Helical" evidence="7">
    <location>
        <begin position="183"/>
        <end position="205"/>
    </location>
</feature>
<keyword evidence="4 7" id="KW-0812">Transmembrane</keyword>
<dbReference type="Pfam" id="PF01311">
    <property type="entry name" value="Bac_export_1"/>
    <property type="match status" value="1"/>
</dbReference>
<keyword evidence="9" id="KW-1185">Reference proteome</keyword>
<protein>
    <submittedName>
        <fullName evidence="8">Flagellar biosynthetic protein FliR</fullName>
    </submittedName>
</protein>
<sequence length="253" mass="25985">MDTALPLATWLPAEIYRLALVFCRVSAAFMLLPGLSEHAVPVRVRLLAGLAAALCIAPLAGPATPVPGVWSILGAMVLEVTTGTLLGTLARLLLSAVQTAGQIIGQNIGLSNAFVFGVGNDNAAVVGAALYAGGLAALFTLEGHHSGLRALAESYAMVPLGAPPPLAASAQVATEMAARAFRLAMQFAMPFLVLAMLFNLAMAGINRAMPAMPVFMIGAPALLMAGLQLLALVSPGILHEILGAYAEVFVVLH</sequence>
<comment type="subcellular location">
    <subcellularLocation>
        <location evidence="1">Cell membrane</location>
        <topology evidence="1">Multi-pass membrane protein</topology>
    </subcellularLocation>
</comment>
<evidence type="ECO:0000256" key="3">
    <source>
        <dbReference type="ARBA" id="ARBA00022475"/>
    </source>
</evidence>
<gene>
    <name evidence="8" type="ORF">IBL25_10295</name>
</gene>
<keyword evidence="8" id="KW-0966">Cell projection</keyword>
<feature type="transmembrane region" description="Helical" evidence="7">
    <location>
        <begin position="15"/>
        <end position="32"/>
    </location>
</feature>
<evidence type="ECO:0000256" key="6">
    <source>
        <dbReference type="ARBA" id="ARBA00023136"/>
    </source>
</evidence>
<dbReference type="EMBL" id="JACTUZ010000035">
    <property type="protein sequence ID" value="MBC9177328.1"/>
    <property type="molecule type" value="Genomic_DNA"/>
</dbReference>
<organism evidence="8 9">
    <name type="scientific">Pseudoroseomonas ludipueritiae</name>
    <dbReference type="NCBI Taxonomy" id="198093"/>
    <lineage>
        <taxon>Bacteria</taxon>
        <taxon>Pseudomonadati</taxon>
        <taxon>Pseudomonadota</taxon>
        <taxon>Alphaproteobacteria</taxon>
        <taxon>Acetobacterales</taxon>
        <taxon>Acetobacteraceae</taxon>
        <taxon>Pseudoroseomonas</taxon>
    </lineage>
</organism>
<comment type="similarity">
    <text evidence="2">Belongs to the FliR/MopE/SpaR family.</text>
</comment>
<evidence type="ECO:0000256" key="1">
    <source>
        <dbReference type="ARBA" id="ARBA00004651"/>
    </source>
</evidence>
<comment type="caution">
    <text evidence="8">The sequence shown here is derived from an EMBL/GenBank/DDBJ whole genome shotgun (WGS) entry which is preliminary data.</text>
</comment>
<evidence type="ECO:0000313" key="8">
    <source>
        <dbReference type="EMBL" id="MBC9177328.1"/>
    </source>
</evidence>
<evidence type="ECO:0000256" key="4">
    <source>
        <dbReference type="ARBA" id="ARBA00022692"/>
    </source>
</evidence>
<dbReference type="InterPro" id="IPR002010">
    <property type="entry name" value="T3SS_IM_R"/>
</dbReference>
<feature type="transmembrane region" description="Helical" evidence="7">
    <location>
        <begin position="44"/>
        <end position="63"/>
    </location>
</feature>
<dbReference type="RefSeq" id="WP_187778462.1">
    <property type="nucleotide sequence ID" value="NZ_JACTUZ010000035.1"/>
</dbReference>
<name>A0ABR7R6M1_9PROT</name>
<dbReference type="PRINTS" id="PR00953">
    <property type="entry name" value="TYPE3IMRPROT"/>
</dbReference>
<keyword evidence="3" id="KW-1003">Cell membrane</keyword>
<keyword evidence="5 7" id="KW-1133">Transmembrane helix</keyword>
<evidence type="ECO:0000256" key="2">
    <source>
        <dbReference type="ARBA" id="ARBA00009772"/>
    </source>
</evidence>
<reference evidence="8 9" key="1">
    <citation type="journal article" date="2009" name="Int. J. Syst. Evol. Microbiol.">
        <title>Transfer of Teichococcus ludipueritiae and Muricoccus roseus to the genus Roseomonas, as Roseomonas ludipueritiae comb. nov. and Roseomonas rosea comb. nov., respectively, and emended description of the genus Roseomonas.</title>
        <authorList>
            <person name="Sanchez-Porro C."/>
            <person name="Gallego V."/>
            <person name="Busse H.J."/>
            <person name="Kampfer P."/>
            <person name="Ventosa A."/>
        </authorList>
    </citation>
    <scope>NUCLEOTIDE SEQUENCE [LARGE SCALE GENOMIC DNA]</scope>
    <source>
        <strain evidence="8 9">DSM 14915</strain>
    </source>
</reference>
<feature type="transmembrane region" description="Helical" evidence="7">
    <location>
        <begin position="69"/>
        <end position="94"/>
    </location>
</feature>
<proteinExistence type="inferred from homology"/>
<evidence type="ECO:0000256" key="5">
    <source>
        <dbReference type="ARBA" id="ARBA00022989"/>
    </source>
</evidence>
<feature type="transmembrane region" description="Helical" evidence="7">
    <location>
        <begin position="211"/>
        <end position="233"/>
    </location>
</feature>
<accession>A0ABR7R6M1</accession>
<keyword evidence="6 7" id="KW-0472">Membrane</keyword>
<evidence type="ECO:0000256" key="7">
    <source>
        <dbReference type="SAM" id="Phobius"/>
    </source>
</evidence>